<evidence type="ECO:0000256" key="5">
    <source>
        <dbReference type="SAM" id="MobiDB-lite"/>
    </source>
</evidence>
<comment type="subcellular location">
    <subcellularLocation>
        <location evidence="1">Membrane</location>
        <topology evidence="1">Single-pass membrane protein</topology>
    </subcellularLocation>
</comment>
<feature type="compositionally biased region" description="Basic and acidic residues" evidence="5">
    <location>
        <begin position="661"/>
        <end position="673"/>
    </location>
</feature>
<feature type="region of interest" description="Disordered" evidence="5">
    <location>
        <begin position="984"/>
        <end position="1103"/>
    </location>
</feature>
<feature type="region of interest" description="Disordered" evidence="5">
    <location>
        <begin position="511"/>
        <end position="600"/>
    </location>
</feature>
<gene>
    <name evidence="8" type="ORF">BKCO1_7200051</name>
</gene>
<dbReference type="AlphaFoldDB" id="A0A1J9QMV9"/>
<feature type="compositionally biased region" description="Low complexity" evidence="5">
    <location>
        <begin position="1"/>
        <end position="19"/>
    </location>
</feature>
<reference evidence="8 9" key="1">
    <citation type="submission" date="2016-10" db="EMBL/GenBank/DDBJ databases">
        <title>Proteomics and genomics reveal pathogen-plant mechanisms compatible with a hemibiotrophic lifestyle of Diplodia corticola.</title>
        <authorList>
            <person name="Fernandes I."/>
            <person name="De Jonge R."/>
            <person name="Van De Peer Y."/>
            <person name="Devreese B."/>
            <person name="Alves A."/>
            <person name="Esteves A.C."/>
        </authorList>
    </citation>
    <scope>NUCLEOTIDE SEQUENCE [LARGE SCALE GENOMIC DNA]</scope>
    <source>
        <strain evidence="8 9">CBS 112549</strain>
    </source>
</reference>
<dbReference type="RefSeq" id="XP_020126068.1">
    <property type="nucleotide sequence ID" value="XM_020278859.1"/>
</dbReference>
<evidence type="ECO:0000259" key="7">
    <source>
        <dbReference type="Pfam" id="PF10645"/>
    </source>
</evidence>
<evidence type="ECO:0000256" key="2">
    <source>
        <dbReference type="ARBA" id="ARBA00022692"/>
    </source>
</evidence>
<dbReference type="PANTHER" id="PTHR15549">
    <property type="entry name" value="PAIRED IMMUNOGLOBULIN-LIKE TYPE 2 RECEPTOR"/>
    <property type="match status" value="1"/>
</dbReference>
<feature type="compositionally biased region" description="Low complexity" evidence="5">
    <location>
        <begin position="619"/>
        <end position="642"/>
    </location>
</feature>
<feature type="compositionally biased region" description="Gly residues" evidence="5">
    <location>
        <begin position="515"/>
        <end position="556"/>
    </location>
</feature>
<feature type="compositionally biased region" description="Low complexity" evidence="5">
    <location>
        <begin position="677"/>
        <end position="692"/>
    </location>
</feature>
<accession>A0A1J9QMV9</accession>
<dbReference type="InterPro" id="IPR018909">
    <property type="entry name" value="Eng1_septum"/>
</dbReference>
<dbReference type="Pfam" id="PF10645">
    <property type="entry name" value="Carb_bind"/>
    <property type="match status" value="1"/>
</dbReference>
<feature type="compositionally biased region" description="Gly residues" evidence="5">
    <location>
        <begin position="1088"/>
        <end position="1103"/>
    </location>
</feature>
<evidence type="ECO:0000256" key="3">
    <source>
        <dbReference type="ARBA" id="ARBA00022989"/>
    </source>
</evidence>
<dbReference type="GO" id="GO:0030246">
    <property type="term" value="F:carbohydrate binding"/>
    <property type="evidence" value="ECO:0007669"/>
    <property type="project" value="InterPro"/>
</dbReference>
<dbReference type="GeneID" id="31019120"/>
<feature type="compositionally biased region" description="Acidic residues" evidence="5">
    <location>
        <begin position="1020"/>
        <end position="1036"/>
    </location>
</feature>
<keyword evidence="3 6" id="KW-1133">Transmembrane helix</keyword>
<feature type="compositionally biased region" description="Polar residues" evidence="5">
    <location>
        <begin position="772"/>
        <end position="790"/>
    </location>
</feature>
<feature type="region of interest" description="Disordered" evidence="5">
    <location>
        <begin position="1"/>
        <end position="30"/>
    </location>
</feature>
<name>A0A1J9QMV9_9PEZI</name>
<dbReference type="GO" id="GO:0016020">
    <property type="term" value="C:membrane"/>
    <property type="evidence" value="ECO:0007669"/>
    <property type="project" value="UniProtKB-SubCell"/>
</dbReference>
<evidence type="ECO:0000313" key="8">
    <source>
        <dbReference type="EMBL" id="OJD29808.1"/>
    </source>
</evidence>
<feature type="compositionally biased region" description="Polar residues" evidence="5">
    <location>
        <begin position="171"/>
        <end position="181"/>
    </location>
</feature>
<keyword evidence="2 6" id="KW-0812">Transmembrane</keyword>
<feature type="compositionally biased region" description="Polar residues" evidence="5">
    <location>
        <begin position="920"/>
        <end position="936"/>
    </location>
</feature>
<dbReference type="OrthoDB" id="3946792at2759"/>
<dbReference type="GO" id="GO:0071944">
    <property type="term" value="C:cell periphery"/>
    <property type="evidence" value="ECO:0007669"/>
    <property type="project" value="UniProtKB-ARBA"/>
</dbReference>
<feature type="compositionally biased region" description="Polar residues" evidence="5">
    <location>
        <begin position="187"/>
        <end position="200"/>
    </location>
</feature>
<feature type="region of interest" description="Disordered" evidence="5">
    <location>
        <begin position="168"/>
        <end position="200"/>
    </location>
</feature>
<feature type="compositionally biased region" description="Low complexity" evidence="5">
    <location>
        <begin position="988"/>
        <end position="1003"/>
    </location>
</feature>
<evidence type="ECO:0000256" key="6">
    <source>
        <dbReference type="SAM" id="Phobius"/>
    </source>
</evidence>
<evidence type="ECO:0000256" key="1">
    <source>
        <dbReference type="ARBA" id="ARBA00004167"/>
    </source>
</evidence>
<feature type="compositionally biased region" description="Pro residues" evidence="5">
    <location>
        <begin position="939"/>
        <end position="959"/>
    </location>
</feature>
<keyword evidence="4 6" id="KW-0472">Membrane</keyword>
<feature type="compositionally biased region" description="Basic and acidic residues" evidence="5">
    <location>
        <begin position="695"/>
        <end position="720"/>
    </location>
</feature>
<evidence type="ECO:0000313" key="9">
    <source>
        <dbReference type="Proteomes" id="UP000183809"/>
    </source>
</evidence>
<feature type="domain" description="Endo-1,3(4)-beta-glucanase 1 carbohydrate binding" evidence="7">
    <location>
        <begin position="300"/>
        <end position="347"/>
    </location>
</feature>
<feature type="compositionally biased region" description="Basic and acidic residues" evidence="5">
    <location>
        <begin position="1066"/>
        <end position="1087"/>
    </location>
</feature>
<dbReference type="InterPro" id="IPR051694">
    <property type="entry name" value="Immunoregulatory_rcpt-like"/>
</dbReference>
<keyword evidence="9" id="KW-1185">Reference proteome</keyword>
<evidence type="ECO:0000256" key="4">
    <source>
        <dbReference type="ARBA" id="ARBA00023136"/>
    </source>
</evidence>
<feature type="region of interest" description="Disordered" evidence="5">
    <location>
        <begin position="920"/>
        <end position="969"/>
    </location>
</feature>
<sequence length="1103" mass="111979">MAAASPPAPQSYSATPSSSTNGSREILTETAAQVDGAAAASVSPALSIIPADPAITPGPGASLNFSVETLQYSHPIQPPPSSSARISAPGLSSAAPGGPNLNGSLPAFAFPSVNFSLPITLSSRPTAFPLASSADPSPPTPPGSQSTASTATPSPVAPANVVKSAAVATGTDGSEPSSRLTTPGPLNLSSPHASALSTSTPGYGVSTPLATFSTPFRFSNITLAAATAFLISPSMALSFHTISAASPSVASALPPSGAFLTDSLFPSVPTLSHSMPDNTISPTSSSSPTFSPDSGSIFVCGDRAFSPSEYTCYDGSTLCPVQGGGRLESCGGSCYDPGLYGCVDNGLQPIVDGKILGSITPSNTIPVPVTQWPSSVATPLLSAVSSSSRISSHASSRTSSTLSTSTRSSTTSSSTSTRSSSSSSSSASSTTTSTTSASASSSSTAAPNSDDDDNGNGLSTNQIAAIASTSVAVVVFLVAGFFLFRRRKTQAAQRASQQVYPELAYLYDPPVPGSSGNGSRGALTGPGGGGGHNPVGPFVVGGGPGAGSSDGVGVGATAGTLGATLRGGGGSSGDDDDDDGYRRSSSPEGRSTGSRSSSVGSVVSYLGPAGMPPVMGAAAATAAAHAMNGSSSGSSNAALLAASRRDAAGNNSSLAPSPSRADGERGANREEVRPFLAAAGAVAAGGSSGASSRDVSAEREGTHQRDEGALWKGNEADREMGAQLHEQQIEEARQRRERARAFLMQAKERQELLNRGPDTPSTTTIAGALASRGQQRRPSNPKLQRTQSGKQQQWWQQFAEPASPPATSPTRAGANTHSPIYPPISPTYPRSGPILTSQHIEANRLEQAQHARATAAAAATSAAPTVTAYPAFHRPRPPNYPPPLQTAPTPYTYTNGNAAAMAAAAAAAAANAHGRPFFHQNTSYMPPHRASSTLDSYPSLPPPIIVNSPASPPPQPPQPRRGSSGSIHTAIGGVYTTIPEEVAAEQHPSSLPLQQHRPQQQQQRQRKQSLTSIMRQMNALDEEEDDDDNYSEDAGEGEGFLRAPRRVLSVRNGAVTPSTDGEDEGGDHHQRDGGARRLGGKEVRWAGEDGGGDAGGGAGRRLL</sequence>
<feature type="compositionally biased region" description="Low complexity" evidence="5">
    <location>
        <begin position="143"/>
        <end position="156"/>
    </location>
</feature>
<protein>
    <submittedName>
        <fullName evidence="8">Endo-beta-glucanase eng1</fullName>
    </submittedName>
</protein>
<feature type="region of interest" description="Disordered" evidence="5">
    <location>
        <begin position="748"/>
        <end position="827"/>
    </location>
</feature>
<feature type="compositionally biased region" description="Low complexity" evidence="5">
    <location>
        <begin position="394"/>
        <end position="446"/>
    </location>
</feature>
<proteinExistence type="predicted"/>
<feature type="transmembrane region" description="Helical" evidence="6">
    <location>
        <begin position="463"/>
        <end position="484"/>
    </location>
</feature>
<feature type="region of interest" description="Disordered" evidence="5">
    <location>
        <begin position="619"/>
        <end position="724"/>
    </location>
</feature>
<dbReference type="Proteomes" id="UP000183809">
    <property type="component" value="Unassembled WGS sequence"/>
</dbReference>
<organism evidence="8 9">
    <name type="scientific">Diplodia corticola</name>
    <dbReference type="NCBI Taxonomy" id="236234"/>
    <lineage>
        <taxon>Eukaryota</taxon>
        <taxon>Fungi</taxon>
        <taxon>Dikarya</taxon>
        <taxon>Ascomycota</taxon>
        <taxon>Pezizomycotina</taxon>
        <taxon>Dothideomycetes</taxon>
        <taxon>Dothideomycetes incertae sedis</taxon>
        <taxon>Botryosphaeriales</taxon>
        <taxon>Botryosphaeriaceae</taxon>
        <taxon>Diplodia</taxon>
    </lineage>
</organism>
<feature type="region of interest" description="Disordered" evidence="5">
    <location>
        <begin position="394"/>
        <end position="456"/>
    </location>
</feature>
<dbReference type="EMBL" id="MNUE01000072">
    <property type="protein sequence ID" value="OJD29808.1"/>
    <property type="molecule type" value="Genomic_DNA"/>
</dbReference>
<feature type="region of interest" description="Disordered" evidence="5">
    <location>
        <begin position="72"/>
        <end position="97"/>
    </location>
</feature>
<comment type="caution">
    <text evidence="8">The sequence shown here is derived from an EMBL/GenBank/DDBJ whole genome shotgun (WGS) entry which is preliminary data.</text>
</comment>
<feature type="compositionally biased region" description="Low complexity" evidence="5">
    <location>
        <begin position="583"/>
        <end position="600"/>
    </location>
</feature>
<feature type="region of interest" description="Disordered" evidence="5">
    <location>
        <begin position="128"/>
        <end position="156"/>
    </location>
</feature>